<evidence type="ECO:0000313" key="6">
    <source>
        <dbReference type="EMBL" id="OJX57351.1"/>
    </source>
</evidence>
<gene>
    <name evidence="6" type="ORF">BGO89_10310</name>
</gene>
<dbReference type="STRING" id="1895771.BGO89_10310"/>
<name>A0A1M3KY36_9BACT</name>
<keyword evidence="2 4" id="KW-0472">Membrane</keyword>
<evidence type="ECO:0000259" key="5">
    <source>
        <dbReference type="PROSITE" id="PS51123"/>
    </source>
</evidence>
<reference evidence="6 7" key="1">
    <citation type="submission" date="2016-09" db="EMBL/GenBank/DDBJ databases">
        <title>Genome-resolved meta-omics ties microbial dynamics to process performance in biotechnology for thiocyanate degradation.</title>
        <authorList>
            <person name="Kantor R.S."/>
            <person name="Huddy R.J."/>
            <person name="Iyer R."/>
            <person name="Thomas B.C."/>
            <person name="Brown C.T."/>
            <person name="Anantharaman K."/>
            <person name="Tringe S."/>
            <person name="Hettich R.L."/>
            <person name="Harrison S.T."/>
            <person name="Banfield J.F."/>
        </authorList>
    </citation>
    <scope>NUCLEOTIDE SEQUENCE [LARGE SCALE GENOMIC DNA]</scope>
    <source>
        <strain evidence="6">59-99</strain>
    </source>
</reference>
<accession>A0A1M3KY36</accession>
<feature type="domain" description="OmpA-like" evidence="5">
    <location>
        <begin position="390"/>
        <end position="506"/>
    </location>
</feature>
<dbReference type="Pfam" id="PF00691">
    <property type="entry name" value="OmpA"/>
    <property type="match status" value="1"/>
</dbReference>
<keyword evidence="3" id="KW-0998">Cell outer membrane</keyword>
<dbReference type="PRINTS" id="PR01021">
    <property type="entry name" value="OMPADOMAIN"/>
</dbReference>
<evidence type="ECO:0000256" key="2">
    <source>
        <dbReference type="ARBA" id="ARBA00023136"/>
    </source>
</evidence>
<evidence type="ECO:0000256" key="3">
    <source>
        <dbReference type="ARBA" id="ARBA00023237"/>
    </source>
</evidence>
<evidence type="ECO:0000313" key="7">
    <source>
        <dbReference type="Proteomes" id="UP000184233"/>
    </source>
</evidence>
<dbReference type="PANTHER" id="PTHR30329">
    <property type="entry name" value="STATOR ELEMENT OF FLAGELLAR MOTOR COMPLEX"/>
    <property type="match status" value="1"/>
</dbReference>
<dbReference type="InterPro" id="IPR006664">
    <property type="entry name" value="OMP_bac"/>
</dbReference>
<dbReference type="SUPFAM" id="SSF103088">
    <property type="entry name" value="OmpA-like"/>
    <property type="match status" value="1"/>
</dbReference>
<dbReference type="PANTHER" id="PTHR30329:SF21">
    <property type="entry name" value="LIPOPROTEIN YIAD-RELATED"/>
    <property type="match status" value="1"/>
</dbReference>
<dbReference type="EMBL" id="MKVH01000024">
    <property type="protein sequence ID" value="OJX57351.1"/>
    <property type="molecule type" value="Genomic_DNA"/>
</dbReference>
<comment type="subcellular location">
    <subcellularLocation>
        <location evidence="1">Cell outer membrane</location>
    </subcellularLocation>
</comment>
<organism evidence="6 7">
    <name type="scientific">Candidatus Kapaibacterium thiocyanatum</name>
    <dbReference type="NCBI Taxonomy" id="1895771"/>
    <lineage>
        <taxon>Bacteria</taxon>
        <taxon>Pseudomonadati</taxon>
        <taxon>Candidatus Kapaibacteriota</taxon>
        <taxon>Candidatus Kapaibacteriia</taxon>
        <taxon>Candidatus Kapaibacteriales</taxon>
        <taxon>Candidatus Kapaibacteriaceae</taxon>
        <taxon>Candidatus Kapaibacterium</taxon>
    </lineage>
</organism>
<dbReference type="Pfam" id="PF07676">
    <property type="entry name" value="PD40"/>
    <property type="match status" value="2"/>
</dbReference>
<dbReference type="PROSITE" id="PS51123">
    <property type="entry name" value="OMPA_2"/>
    <property type="match status" value="1"/>
</dbReference>
<dbReference type="InterPro" id="IPR036737">
    <property type="entry name" value="OmpA-like_sf"/>
</dbReference>
<protein>
    <recommendedName>
        <fullName evidence="5">OmpA-like domain-containing protein</fullName>
    </recommendedName>
</protein>
<dbReference type="InterPro" id="IPR050330">
    <property type="entry name" value="Bact_OuterMem_StrucFunc"/>
</dbReference>
<dbReference type="InterPro" id="IPR011659">
    <property type="entry name" value="WD40"/>
</dbReference>
<dbReference type="CDD" id="cd07185">
    <property type="entry name" value="OmpA_C-like"/>
    <property type="match status" value="1"/>
</dbReference>
<comment type="caution">
    <text evidence="6">The sequence shown here is derived from an EMBL/GenBank/DDBJ whole genome shotgun (WGS) entry which is preliminary data.</text>
</comment>
<dbReference type="Proteomes" id="UP000184233">
    <property type="component" value="Unassembled WGS sequence"/>
</dbReference>
<sequence>MDYFVLRTNRKPINLAKNLPASLKRTRLSDAVNSSSTEKSPLISPDGTILYVTREKYDQSPIDKVNSEVYLSQKMADGTWSTARNIGRPINNDGHNFVVSSTPDNNTLLLGNTYNGDGSPKGSGFSISERTIDGWSMPRTVEIDDYVNHNKYIEACLSADGGTLLMTVERDSCLGERDIFVSFKHEDGRWSRPQHTGNTINSYLDEAAPFLAADGITLYFTSAGHSGFGSSDIFMSRRLDDTWRNWSEPENLGPIINTRGWDAYFNVPADGAYAYLIANGPSGSLDIWQVDLPPSLRPRPVVIVSGIVTDASTQKPMAARIRYERLSDGAELGTAMSDPATGAYKIVLTGGEEYGFRADAQDYYAVSRSLSTKDLTTYKEIKQDLTLEPVVIGRGIRINNLFFDVGKSDLRPESRPDLDRLVAFLKSNATIAIELGGHTDDVGKDKDNLTLSDNRAKAVMTYITEHGIDASRISAKGYGETKPQSMDKTDEGRQLNRRVEFVITRK</sequence>
<dbReference type="Gene3D" id="3.30.1330.60">
    <property type="entry name" value="OmpA-like domain"/>
    <property type="match status" value="1"/>
</dbReference>
<proteinExistence type="predicted"/>
<evidence type="ECO:0000256" key="4">
    <source>
        <dbReference type="PROSITE-ProRule" id="PRU00473"/>
    </source>
</evidence>
<dbReference type="SUPFAM" id="SSF82171">
    <property type="entry name" value="DPP6 N-terminal domain-like"/>
    <property type="match status" value="1"/>
</dbReference>
<evidence type="ECO:0000256" key="1">
    <source>
        <dbReference type="ARBA" id="ARBA00004442"/>
    </source>
</evidence>
<dbReference type="InterPro" id="IPR006665">
    <property type="entry name" value="OmpA-like"/>
</dbReference>
<dbReference type="GO" id="GO:0009279">
    <property type="term" value="C:cell outer membrane"/>
    <property type="evidence" value="ECO:0007669"/>
    <property type="project" value="UniProtKB-SubCell"/>
</dbReference>
<dbReference type="AlphaFoldDB" id="A0A1M3KY36"/>